<dbReference type="EMBL" id="JAWJWF010000049">
    <property type="protein sequence ID" value="KAK6619275.1"/>
    <property type="molecule type" value="Genomic_DNA"/>
</dbReference>
<keyword evidence="2" id="KW-1185">Reference proteome</keyword>
<organism evidence="1 2">
    <name type="scientific">Polyplax serrata</name>
    <name type="common">Common mouse louse</name>
    <dbReference type="NCBI Taxonomy" id="468196"/>
    <lineage>
        <taxon>Eukaryota</taxon>
        <taxon>Metazoa</taxon>
        <taxon>Ecdysozoa</taxon>
        <taxon>Arthropoda</taxon>
        <taxon>Hexapoda</taxon>
        <taxon>Insecta</taxon>
        <taxon>Pterygota</taxon>
        <taxon>Neoptera</taxon>
        <taxon>Paraneoptera</taxon>
        <taxon>Psocodea</taxon>
        <taxon>Troctomorpha</taxon>
        <taxon>Phthiraptera</taxon>
        <taxon>Anoplura</taxon>
        <taxon>Polyplacidae</taxon>
        <taxon>Polyplax</taxon>
    </lineage>
</organism>
<dbReference type="Proteomes" id="UP001359485">
    <property type="component" value="Unassembled WGS sequence"/>
</dbReference>
<comment type="caution">
    <text evidence="1">The sequence shown here is derived from an EMBL/GenBank/DDBJ whole genome shotgun (WGS) entry which is preliminary data.</text>
</comment>
<gene>
    <name evidence="1" type="ORF">RUM44_003657</name>
</gene>
<reference evidence="1 2" key="1">
    <citation type="submission" date="2023-09" db="EMBL/GenBank/DDBJ databases">
        <title>Genomes of two closely related lineages of the louse Polyplax serrata with different host specificities.</title>
        <authorList>
            <person name="Martinu J."/>
            <person name="Tarabai H."/>
            <person name="Stefka J."/>
            <person name="Hypsa V."/>
        </authorList>
    </citation>
    <scope>NUCLEOTIDE SEQUENCE [LARGE SCALE GENOMIC DNA]</scope>
    <source>
        <strain evidence="1">98ZLc_SE</strain>
    </source>
</reference>
<accession>A0ABR1AH41</accession>
<evidence type="ECO:0000313" key="2">
    <source>
        <dbReference type="Proteomes" id="UP001359485"/>
    </source>
</evidence>
<name>A0ABR1AH41_POLSC</name>
<sequence length="69" mass="7985">MSDGWVKLRRLPDDEEEEEEVKKNVVKVRPQINKAENHLEALFVQSGTNGISVISISRYLPFMWSPNDN</sequence>
<proteinExistence type="predicted"/>
<evidence type="ECO:0000313" key="1">
    <source>
        <dbReference type="EMBL" id="KAK6619275.1"/>
    </source>
</evidence>
<protein>
    <submittedName>
        <fullName evidence="1">Uncharacterized protein</fullName>
    </submittedName>
</protein>